<evidence type="ECO:0000256" key="1">
    <source>
        <dbReference type="ARBA" id="ARBA00004477"/>
    </source>
</evidence>
<organism evidence="13">
    <name type="scientific">Darwinula stevensoni</name>
    <dbReference type="NCBI Taxonomy" id="69355"/>
    <lineage>
        <taxon>Eukaryota</taxon>
        <taxon>Metazoa</taxon>
        <taxon>Ecdysozoa</taxon>
        <taxon>Arthropoda</taxon>
        <taxon>Crustacea</taxon>
        <taxon>Oligostraca</taxon>
        <taxon>Ostracoda</taxon>
        <taxon>Podocopa</taxon>
        <taxon>Podocopida</taxon>
        <taxon>Darwinulocopina</taxon>
        <taxon>Darwinuloidea</taxon>
        <taxon>Darwinulidae</taxon>
        <taxon>Darwinula</taxon>
    </lineage>
</organism>
<comment type="pathway">
    <text evidence="2 11">Metabolic intermediate biosynthesis; (R)-mevalonate biosynthesis; (R)-mevalonate from acetyl-CoA: step 3/3.</text>
</comment>
<dbReference type="Gene3D" id="3.30.70.420">
    <property type="entry name" value="Hydroxymethylglutaryl-CoA reductase, class I/II, NAD/NADP-binding domain"/>
    <property type="match status" value="1"/>
</dbReference>
<reference evidence="13" key="1">
    <citation type="submission" date="2020-11" db="EMBL/GenBank/DDBJ databases">
        <authorList>
            <person name="Tran Van P."/>
        </authorList>
    </citation>
    <scope>NUCLEOTIDE SEQUENCE</scope>
</reference>
<dbReference type="EMBL" id="CAJPEV010000189">
    <property type="protein sequence ID" value="CAG0882035.1"/>
    <property type="molecule type" value="Genomic_DNA"/>
</dbReference>
<dbReference type="EMBL" id="LR899706">
    <property type="protein sequence ID" value="CAD7241869.1"/>
    <property type="molecule type" value="Genomic_DNA"/>
</dbReference>
<dbReference type="Gene3D" id="3.90.770.10">
    <property type="entry name" value="3-hydroxy-3-methylglutaryl-coenzyme A Reductase, Chain A, domain 2"/>
    <property type="match status" value="1"/>
</dbReference>
<dbReference type="PANTHER" id="PTHR10572">
    <property type="entry name" value="3-HYDROXY-3-METHYLGLUTARYL-COENZYME A REDUCTASE"/>
    <property type="match status" value="1"/>
</dbReference>
<dbReference type="InterPro" id="IPR004554">
    <property type="entry name" value="HMG_CoA_Rdtase_eu_arc"/>
</dbReference>
<evidence type="ECO:0000256" key="11">
    <source>
        <dbReference type="RuleBase" id="RU361219"/>
    </source>
</evidence>
<dbReference type="Proteomes" id="UP000677054">
    <property type="component" value="Unassembled WGS sequence"/>
</dbReference>
<dbReference type="AlphaFoldDB" id="A0A7R8X194"/>
<dbReference type="InterPro" id="IPR053958">
    <property type="entry name" value="HMGCR/SNAP/NPC1-like_SSD"/>
</dbReference>
<dbReference type="FunFam" id="3.30.70.420:FF:000001">
    <property type="entry name" value="3-hydroxy-3-methylglutaryl coenzyme A reductase"/>
    <property type="match status" value="1"/>
</dbReference>
<evidence type="ECO:0000256" key="7">
    <source>
        <dbReference type="ARBA" id="ARBA00022989"/>
    </source>
</evidence>
<evidence type="ECO:0000256" key="2">
    <source>
        <dbReference type="ARBA" id="ARBA00005084"/>
    </source>
</evidence>
<dbReference type="CDD" id="cd00643">
    <property type="entry name" value="HMG-CoA_reductase_classI"/>
    <property type="match status" value="1"/>
</dbReference>
<keyword evidence="5 11" id="KW-0256">Endoplasmic reticulum</keyword>
<dbReference type="GO" id="GO:0008299">
    <property type="term" value="P:isoprenoid biosynthetic process"/>
    <property type="evidence" value="ECO:0007669"/>
    <property type="project" value="InterPro"/>
</dbReference>
<evidence type="ECO:0000313" key="14">
    <source>
        <dbReference type="Proteomes" id="UP000677054"/>
    </source>
</evidence>
<keyword evidence="7 11" id="KW-1133">Transmembrane helix</keyword>
<keyword evidence="14" id="KW-1185">Reference proteome</keyword>
<feature type="transmembrane region" description="Helical" evidence="11">
    <location>
        <begin position="84"/>
        <end position="106"/>
    </location>
</feature>
<evidence type="ECO:0000256" key="10">
    <source>
        <dbReference type="ARBA" id="ARBA00049909"/>
    </source>
</evidence>
<dbReference type="GO" id="GO:0015936">
    <property type="term" value="P:coenzyme A metabolic process"/>
    <property type="evidence" value="ECO:0007669"/>
    <property type="project" value="InterPro"/>
</dbReference>
<dbReference type="GO" id="GO:0004420">
    <property type="term" value="F:hydroxymethylglutaryl-CoA reductase (NADPH) activity"/>
    <property type="evidence" value="ECO:0007669"/>
    <property type="project" value="UniProtKB-EC"/>
</dbReference>
<feature type="domain" description="SSD" evidence="12">
    <location>
        <begin position="55"/>
        <end position="212"/>
    </location>
</feature>
<dbReference type="Pfam" id="PF12349">
    <property type="entry name" value="Sterol-sensing"/>
    <property type="match status" value="1"/>
</dbReference>
<evidence type="ECO:0000256" key="5">
    <source>
        <dbReference type="ARBA" id="ARBA00022824"/>
    </source>
</evidence>
<evidence type="ECO:0000256" key="6">
    <source>
        <dbReference type="ARBA" id="ARBA00022857"/>
    </source>
</evidence>
<dbReference type="Pfam" id="PF00368">
    <property type="entry name" value="HMG-CoA_red"/>
    <property type="match status" value="1"/>
</dbReference>
<dbReference type="EC" id="1.1.1.34" evidence="11"/>
<evidence type="ECO:0000256" key="3">
    <source>
        <dbReference type="ARBA" id="ARBA00007661"/>
    </source>
</evidence>
<keyword evidence="4 11" id="KW-0812">Transmembrane</keyword>
<comment type="similarity">
    <text evidence="3 11">Belongs to the HMG-CoA reductase family.</text>
</comment>
<dbReference type="PRINTS" id="PR00071">
    <property type="entry name" value="HMGCOARDTASE"/>
</dbReference>
<sequence length="820" mass="88941">MGLHAAFRRHGEICSQHPWEVIMVLVTATLSMMFAAESEQNARFPETALEYAGADAVIMTAIRCVAVLYSYQQYRTIQKSGSKYLLGIAGVFTIFSSFMFSTTVIKMGGGHFSSLKDAVFIFLLLMDLTKVNLLAQYVLMSETPSQVKKHISSGMATLGPAVTLDTLVEALVISVGTLSGIGRLRSLCLYSVLAVITRSLVLLTFYPALLSLFLELTQYQETPKGQELTKVLQTFGGDEGNRKGNPVLQRVKIIMSAGIIAVHLHRRMILSDDSDVIFSDLKLQLLHDVHPQPIHPVFRWFNANADSLMLLVILLTLIGKFLLEKRNFSPSEISAVFLPPPVRDERRTRVTFKIGDDFPEDAATQTEDVNDDSPKETLCVQCTRRQESIKKFSSSCLLGVNSQHSLPGGEEVMSDGEVLSLLEKQKLSTYRLESILGDPARAVAIRRLFLSRQIKAIANLPYLDMDYTLVAGACCENVVGYCQIPMGLAGPLLLNGKTHMVPMATTEGCLVASTNRGCRALFLGGGASCFIVGDGMTRGPVLRFPSAALAVDAQRWLENKENFEMLKECFDETSRFARLNRLLIRVAGRLLFVRFHASTGDAMGMNMLSKGTEIALKRMLDAFPQMEILGLSGNFCSDKKPAAINWIEGRGKSVVCEARIPGNVVKDVLKTTPQFLKDLNISKNFIGSAMAGSLGGFNAHAANIVSSIFIATGQDPAQVVTSGSCLTQMEVSGNDLIASVTLPSLEVGTVGGGTILPSQRAALGIMGIPLGSERSEEDMEGSSSGLLGMVIAGTVLAGELSLMAALSVGHLVQSHLKHNR</sequence>
<keyword evidence="8 11" id="KW-0560">Oxidoreductase</keyword>
<dbReference type="InterPro" id="IPR023076">
    <property type="entry name" value="HMG_CoA_Rdtase_CS"/>
</dbReference>
<dbReference type="InterPro" id="IPR000731">
    <property type="entry name" value="SSD"/>
</dbReference>
<comment type="subcellular location">
    <subcellularLocation>
        <location evidence="1 11">Endoplasmic reticulum membrane</location>
        <topology evidence="1 11">Multi-pass membrane protein</topology>
    </subcellularLocation>
</comment>
<dbReference type="GO" id="GO:0005789">
    <property type="term" value="C:endoplasmic reticulum membrane"/>
    <property type="evidence" value="ECO:0007669"/>
    <property type="project" value="UniProtKB-SubCell"/>
</dbReference>
<keyword evidence="9 11" id="KW-0472">Membrane</keyword>
<comment type="catalytic activity">
    <reaction evidence="10">
        <text>(R)-mevalonate + 2 NADP(+) + CoA = (3S)-3-hydroxy-3-methylglutaryl-CoA + 2 NADPH + 2 H(+)</text>
        <dbReference type="Rhea" id="RHEA:15989"/>
        <dbReference type="ChEBI" id="CHEBI:15378"/>
        <dbReference type="ChEBI" id="CHEBI:36464"/>
        <dbReference type="ChEBI" id="CHEBI:43074"/>
        <dbReference type="ChEBI" id="CHEBI:57287"/>
        <dbReference type="ChEBI" id="CHEBI:57783"/>
        <dbReference type="ChEBI" id="CHEBI:58349"/>
        <dbReference type="EC" id="1.1.1.34"/>
    </reaction>
    <physiologicalReaction direction="right-to-left" evidence="10">
        <dbReference type="Rhea" id="RHEA:15991"/>
    </physiologicalReaction>
</comment>
<gene>
    <name evidence="13" type="ORF">DSTB1V02_LOCUS1847</name>
</gene>
<accession>A0A7R8X194</accession>
<evidence type="ECO:0000259" key="12">
    <source>
        <dbReference type="PROSITE" id="PS50156"/>
    </source>
</evidence>
<dbReference type="GO" id="GO:0005778">
    <property type="term" value="C:peroxisomal membrane"/>
    <property type="evidence" value="ECO:0007669"/>
    <property type="project" value="TreeGrafter"/>
</dbReference>
<dbReference type="GO" id="GO:0016126">
    <property type="term" value="P:sterol biosynthetic process"/>
    <property type="evidence" value="ECO:0007669"/>
    <property type="project" value="TreeGrafter"/>
</dbReference>
<evidence type="ECO:0000256" key="9">
    <source>
        <dbReference type="ARBA" id="ARBA00023136"/>
    </source>
</evidence>
<dbReference type="InterPro" id="IPR002202">
    <property type="entry name" value="HMG_CoA_Rdtase"/>
</dbReference>
<name>A0A7R8X194_9CRUS</name>
<dbReference type="OrthoDB" id="310654at2759"/>
<evidence type="ECO:0000313" key="13">
    <source>
        <dbReference type="EMBL" id="CAD7241869.1"/>
    </source>
</evidence>
<protein>
    <recommendedName>
        <fullName evidence="11">3-hydroxy-3-methylglutaryl coenzyme A reductase</fullName>
        <shortName evidence="11">HMG-CoA reductase</shortName>
        <ecNumber evidence="11">1.1.1.34</ecNumber>
    </recommendedName>
</protein>
<evidence type="ECO:0000256" key="8">
    <source>
        <dbReference type="ARBA" id="ARBA00023002"/>
    </source>
</evidence>
<keyword evidence="6 11" id="KW-0521">NADP</keyword>
<dbReference type="SUPFAM" id="SSF56542">
    <property type="entry name" value="Substrate-binding domain of HMG-CoA reductase"/>
    <property type="match status" value="1"/>
</dbReference>
<dbReference type="NCBIfam" id="TIGR00533">
    <property type="entry name" value="HMG_CoA_R_NADP"/>
    <property type="match status" value="1"/>
</dbReference>
<dbReference type="SUPFAM" id="SSF55035">
    <property type="entry name" value="NAD-binding domain of HMG-CoA reductase"/>
    <property type="match status" value="1"/>
</dbReference>
<feature type="transmembrane region" description="Helical" evidence="11">
    <location>
        <begin position="187"/>
        <end position="209"/>
    </location>
</feature>
<dbReference type="InterPro" id="IPR023074">
    <property type="entry name" value="HMG_CoA_Rdtase_cat_sf"/>
</dbReference>
<dbReference type="PANTHER" id="PTHR10572:SF24">
    <property type="entry name" value="3-HYDROXY-3-METHYLGLUTARYL-COENZYME A REDUCTASE"/>
    <property type="match status" value="1"/>
</dbReference>
<dbReference type="PROSITE" id="PS00066">
    <property type="entry name" value="HMG_COA_REDUCTASE_1"/>
    <property type="match status" value="1"/>
</dbReference>
<dbReference type="InterPro" id="IPR009023">
    <property type="entry name" value="HMG_CoA_Rdtase_NAD(P)-bd_sf"/>
</dbReference>
<proteinExistence type="inferred from homology"/>
<dbReference type="InterPro" id="IPR023282">
    <property type="entry name" value="HMG_CoA_Rdtase_N"/>
</dbReference>
<dbReference type="UniPathway" id="UPA00058">
    <property type="reaction ID" value="UER00103"/>
</dbReference>
<dbReference type="PROSITE" id="PS50156">
    <property type="entry name" value="SSD"/>
    <property type="match status" value="1"/>
</dbReference>
<dbReference type="Gene3D" id="1.10.3270.10">
    <property type="entry name" value="HMGR, N-terminal domain"/>
    <property type="match status" value="1"/>
</dbReference>
<dbReference type="PROSITE" id="PS50065">
    <property type="entry name" value="HMG_COA_REDUCTASE_4"/>
    <property type="match status" value="1"/>
</dbReference>
<dbReference type="InterPro" id="IPR009029">
    <property type="entry name" value="HMG_CoA_Rdtase_sub-bd_dom_sf"/>
</dbReference>
<feature type="transmembrane region" description="Helical" evidence="11">
    <location>
        <begin position="118"/>
        <end position="139"/>
    </location>
</feature>
<dbReference type="PROSITE" id="PS00318">
    <property type="entry name" value="HMG_COA_REDUCTASE_2"/>
    <property type="match status" value="1"/>
</dbReference>
<evidence type="ECO:0000256" key="4">
    <source>
        <dbReference type="ARBA" id="ARBA00022692"/>
    </source>
</evidence>